<comment type="caution">
    <text evidence="1">The sequence shown here is derived from an EMBL/GenBank/DDBJ whole genome shotgun (WGS) entry which is preliminary data.</text>
</comment>
<dbReference type="EMBL" id="LCTW02000428">
    <property type="protein sequence ID" value="KXX73740.1"/>
    <property type="molecule type" value="Genomic_DNA"/>
</dbReference>
<dbReference type="Proteomes" id="UP000078237">
    <property type="component" value="Unassembled WGS sequence"/>
</dbReference>
<reference evidence="1 2" key="1">
    <citation type="journal article" date="2016" name="Genome Announc.">
        <title>Genome Sequence of Madurella mycetomatis mm55, Isolated from a Human Mycetoma Case in Sudan.</title>
        <authorList>
            <person name="Smit S."/>
            <person name="Derks M.F."/>
            <person name="Bervoets S."/>
            <person name="Fahal A."/>
            <person name="van Leeuwen W."/>
            <person name="van Belkum A."/>
            <person name="van de Sande W.W."/>
        </authorList>
    </citation>
    <scope>NUCLEOTIDE SEQUENCE [LARGE SCALE GENOMIC DNA]</scope>
    <source>
        <strain evidence="2">mm55</strain>
    </source>
</reference>
<name>A0A175VRR1_9PEZI</name>
<gene>
    <name evidence="1" type="ORF">MMYC01_209643</name>
</gene>
<keyword evidence="2" id="KW-1185">Reference proteome</keyword>
<evidence type="ECO:0000313" key="1">
    <source>
        <dbReference type="EMBL" id="KXX73740.1"/>
    </source>
</evidence>
<sequence>MIMKEDQLPYHTSGNGSVVTGDGSSTVTISQVTATVAHLAPHTASQVSIPVESPPSGTAQLLRIRVETSGSNGGAITALQVAYDNTIVFTTLVPDGDTTFEICPEDGGPPNPPPNGIVVTLTVGLPNIDSSVNIDLVTLGFGESTLEDVG</sequence>
<proteinExistence type="predicted"/>
<protein>
    <submittedName>
        <fullName evidence="1">Uncharacterized protein</fullName>
    </submittedName>
</protein>
<evidence type="ECO:0000313" key="2">
    <source>
        <dbReference type="Proteomes" id="UP000078237"/>
    </source>
</evidence>
<dbReference type="OrthoDB" id="5198301at2759"/>
<accession>A0A175VRR1</accession>
<dbReference type="VEuPathDB" id="FungiDB:MMYC01_209643"/>
<dbReference type="AlphaFoldDB" id="A0A175VRR1"/>
<organism evidence="1 2">
    <name type="scientific">Madurella mycetomatis</name>
    <dbReference type="NCBI Taxonomy" id="100816"/>
    <lineage>
        <taxon>Eukaryota</taxon>
        <taxon>Fungi</taxon>
        <taxon>Dikarya</taxon>
        <taxon>Ascomycota</taxon>
        <taxon>Pezizomycotina</taxon>
        <taxon>Sordariomycetes</taxon>
        <taxon>Sordariomycetidae</taxon>
        <taxon>Sordariales</taxon>
        <taxon>Sordariales incertae sedis</taxon>
        <taxon>Madurella</taxon>
    </lineage>
</organism>